<sequence length="154" mass="17625">MVDRIRDQISEGLKEAMKKQDRVRMTTLRLINAAIKDRDIEARTKGKDGVSNDEIMSILTKMIRQREESSKIYEENARLDLAEQERKEIEVIRSFLPRQMDEDELKSACHDVVGDVGAQGLRDMGKCMGTLKERYSGRMDFARASSVVKDILSS</sequence>
<dbReference type="SUPFAM" id="SSF89095">
    <property type="entry name" value="GatB/YqeY motif"/>
    <property type="match status" value="1"/>
</dbReference>
<proteinExistence type="predicted"/>
<dbReference type="Gene3D" id="1.10.10.410">
    <property type="match status" value="1"/>
</dbReference>
<dbReference type="InterPro" id="IPR023168">
    <property type="entry name" value="GatB_Yqey_C_2"/>
</dbReference>
<dbReference type="PANTHER" id="PTHR28055:SF1">
    <property type="entry name" value="ALTERED INHERITANCE OF MITOCHONDRIA PROTEIN 41, MITOCHONDRIAL"/>
    <property type="match status" value="1"/>
</dbReference>
<dbReference type="AlphaFoldDB" id="A0A1G5P2H1"/>
<dbReference type="PANTHER" id="PTHR28055">
    <property type="entry name" value="ALTERED INHERITANCE OF MITOCHONDRIA PROTEIN 41, MITOCHONDRIAL"/>
    <property type="match status" value="1"/>
</dbReference>
<dbReference type="InterPro" id="IPR019004">
    <property type="entry name" value="YqeY/Aim41"/>
</dbReference>
<dbReference type="Proteomes" id="UP000199347">
    <property type="component" value="Unassembled WGS sequence"/>
</dbReference>
<evidence type="ECO:0000313" key="2">
    <source>
        <dbReference type="Proteomes" id="UP000199347"/>
    </source>
</evidence>
<organism evidence="1 2">
    <name type="scientific">Afifella marina DSM 2698</name>
    <dbReference type="NCBI Taxonomy" id="1120955"/>
    <lineage>
        <taxon>Bacteria</taxon>
        <taxon>Pseudomonadati</taxon>
        <taxon>Pseudomonadota</taxon>
        <taxon>Alphaproteobacteria</taxon>
        <taxon>Hyphomicrobiales</taxon>
        <taxon>Afifellaceae</taxon>
        <taxon>Afifella</taxon>
    </lineage>
</organism>
<accession>A0A1G5P2H1</accession>
<dbReference type="RefSeq" id="WP_092815108.1">
    <property type="nucleotide sequence ID" value="NZ_FMVW01000008.1"/>
</dbReference>
<dbReference type="Gene3D" id="1.10.1510.10">
    <property type="entry name" value="Uncharacterised protein YqeY/AIM41 PF09424, N-terminal domain"/>
    <property type="match status" value="1"/>
</dbReference>
<dbReference type="OrthoDB" id="9788127at2"/>
<gene>
    <name evidence="1" type="ORF">SAMN03080610_03038</name>
</gene>
<dbReference type="Pfam" id="PF09424">
    <property type="entry name" value="YqeY"/>
    <property type="match status" value="1"/>
</dbReference>
<keyword evidence="2" id="KW-1185">Reference proteome</keyword>
<protein>
    <recommendedName>
        <fullName evidence="3">GatB/YqeY domain-containing protein</fullName>
    </recommendedName>
</protein>
<evidence type="ECO:0008006" key="3">
    <source>
        <dbReference type="Google" id="ProtNLM"/>
    </source>
</evidence>
<dbReference type="GO" id="GO:0016884">
    <property type="term" value="F:carbon-nitrogen ligase activity, with glutamine as amido-N-donor"/>
    <property type="evidence" value="ECO:0007669"/>
    <property type="project" value="InterPro"/>
</dbReference>
<dbReference type="InterPro" id="IPR003789">
    <property type="entry name" value="Asn/Gln_tRNA_amidoTrase-B-like"/>
</dbReference>
<evidence type="ECO:0000313" key="1">
    <source>
        <dbReference type="EMBL" id="SCZ43369.1"/>
    </source>
</evidence>
<dbReference type="InterPro" id="IPR042184">
    <property type="entry name" value="YqeY/Aim41_N"/>
</dbReference>
<dbReference type="STRING" id="1120955.SAMN03080610_03038"/>
<dbReference type="EMBL" id="FMVW01000008">
    <property type="protein sequence ID" value="SCZ43369.1"/>
    <property type="molecule type" value="Genomic_DNA"/>
</dbReference>
<name>A0A1G5P2H1_AFIMA</name>
<reference evidence="1 2" key="1">
    <citation type="submission" date="2016-10" db="EMBL/GenBank/DDBJ databases">
        <authorList>
            <person name="de Groot N.N."/>
        </authorList>
    </citation>
    <scope>NUCLEOTIDE SEQUENCE [LARGE SCALE GENOMIC DNA]</scope>
    <source>
        <strain evidence="1 2">DSM 2698</strain>
    </source>
</reference>